<dbReference type="GO" id="GO:0005576">
    <property type="term" value="C:extracellular region"/>
    <property type="evidence" value="ECO:0007669"/>
    <property type="project" value="UniProtKB-SubCell"/>
</dbReference>
<sequence>MAQVCGGSLITTKYFVSAAHCFHDNKNQLPATRYMAAFGRTKRDVKIEEPNVQYKEVEKLHLPKDYGGRRLQYANDIALAELRDEVDVTAWAMPVCMDWGLELPPLLSGEEGTVIGFGDLPERPSEELRFARLPFVRGDVCKKKVVDSLAVFTLIPDKFCVGFVNRTTVAKGDSGGGLSFPNEDRKWFLRGVVSVGSSQQTTFSYFTNVTAFVPWISAIINHGEVSGRRCGVDVHERVAADGQAAAREAFPWEVDVYYKGVTGRDATFNSPVWTGVLVKPNLVIAPTLLYKTEHRNLDLSKYPAQWITVAARVRTADGLPAKVGARIPVVRSFVPDDVQQQTGVPYNFLLLELEESLNLMPACLDWSGGALLQKRKTGTVSPPPSDHRIRNSDWPQRTHVPQPTVCCFEPSS</sequence>
<dbReference type="InterPro" id="IPR043504">
    <property type="entry name" value="Peptidase_S1_PA_chymotrypsin"/>
</dbReference>
<keyword evidence="5" id="KW-0325">Glycoprotein</keyword>
<comment type="caution">
    <text evidence="8">The sequence shown here is derived from an EMBL/GenBank/DDBJ whole genome shotgun (WGS) entry which is preliminary data.</text>
</comment>
<dbReference type="PANTHER" id="PTHR24253">
    <property type="entry name" value="TRANSMEMBRANE PROTEASE SERINE"/>
    <property type="match status" value="1"/>
</dbReference>
<dbReference type="GO" id="GO:0006508">
    <property type="term" value="P:proteolysis"/>
    <property type="evidence" value="ECO:0007669"/>
    <property type="project" value="InterPro"/>
</dbReference>
<evidence type="ECO:0000256" key="5">
    <source>
        <dbReference type="ARBA" id="ARBA00023180"/>
    </source>
</evidence>
<keyword evidence="4" id="KW-1015">Disulfide bond</keyword>
<reference evidence="8" key="1">
    <citation type="submission" date="2022-12" db="EMBL/GenBank/DDBJ databases">
        <title>Chromosome-level genome assembly of the bean flower thrips Megalurothrips usitatus.</title>
        <authorList>
            <person name="Ma L."/>
            <person name="Liu Q."/>
            <person name="Li H."/>
            <person name="Cai W."/>
        </authorList>
    </citation>
    <scope>NUCLEOTIDE SEQUENCE</scope>
    <source>
        <strain evidence="8">Cailab_2022a</strain>
    </source>
</reference>
<name>A0AAV7Y454_9NEOP</name>
<organism evidence="8 9">
    <name type="scientific">Megalurothrips usitatus</name>
    <name type="common">bean blossom thrips</name>
    <dbReference type="NCBI Taxonomy" id="439358"/>
    <lineage>
        <taxon>Eukaryota</taxon>
        <taxon>Metazoa</taxon>
        <taxon>Ecdysozoa</taxon>
        <taxon>Arthropoda</taxon>
        <taxon>Hexapoda</taxon>
        <taxon>Insecta</taxon>
        <taxon>Pterygota</taxon>
        <taxon>Neoptera</taxon>
        <taxon>Paraneoptera</taxon>
        <taxon>Thysanoptera</taxon>
        <taxon>Terebrantia</taxon>
        <taxon>Thripoidea</taxon>
        <taxon>Thripidae</taxon>
        <taxon>Megalurothrips</taxon>
    </lineage>
</organism>
<dbReference type="InterPro" id="IPR001254">
    <property type="entry name" value="Trypsin_dom"/>
</dbReference>
<dbReference type="FunFam" id="2.40.10.10:FF:000054">
    <property type="entry name" value="Complement C1r subcomponent"/>
    <property type="match status" value="1"/>
</dbReference>
<dbReference type="PRINTS" id="PR00722">
    <property type="entry name" value="CHYMOTRYPSIN"/>
</dbReference>
<dbReference type="Pfam" id="PF00089">
    <property type="entry name" value="Trypsin"/>
    <property type="match status" value="1"/>
</dbReference>
<comment type="subcellular location">
    <subcellularLocation>
        <location evidence="1">Secreted</location>
    </subcellularLocation>
</comment>
<dbReference type="PANTHER" id="PTHR24253:SF71">
    <property type="entry name" value="ENTEROPEPTIDASE"/>
    <property type="match status" value="1"/>
</dbReference>
<keyword evidence="2" id="KW-0964">Secreted</keyword>
<dbReference type="PROSITE" id="PS00134">
    <property type="entry name" value="TRYPSIN_HIS"/>
    <property type="match status" value="1"/>
</dbReference>
<proteinExistence type="predicted"/>
<evidence type="ECO:0000256" key="1">
    <source>
        <dbReference type="ARBA" id="ARBA00004613"/>
    </source>
</evidence>
<evidence type="ECO:0000256" key="3">
    <source>
        <dbReference type="ARBA" id="ARBA00022729"/>
    </source>
</evidence>
<protein>
    <recommendedName>
        <fullName evidence="7">Peptidase S1 domain-containing protein</fullName>
    </recommendedName>
</protein>
<dbReference type="Proteomes" id="UP001075354">
    <property type="component" value="Chromosome 1"/>
</dbReference>
<feature type="region of interest" description="Disordered" evidence="6">
    <location>
        <begin position="375"/>
        <end position="396"/>
    </location>
</feature>
<dbReference type="EMBL" id="JAPTSV010000001">
    <property type="protein sequence ID" value="KAJ1531382.1"/>
    <property type="molecule type" value="Genomic_DNA"/>
</dbReference>
<evidence type="ECO:0000259" key="7">
    <source>
        <dbReference type="PROSITE" id="PS50240"/>
    </source>
</evidence>
<evidence type="ECO:0000313" key="9">
    <source>
        <dbReference type="Proteomes" id="UP001075354"/>
    </source>
</evidence>
<evidence type="ECO:0000256" key="4">
    <source>
        <dbReference type="ARBA" id="ARBA00023157"/>
    </source>
</evidence>
<dbReference type="InterPro" id="IPR009003">
    <property type="entry name" value="Peptidase_S1_PA"/>
</dbReference>
<evidence type="ECO:0000256" key="6">
    <source>
        <dbReference type="SAM" id="MobiDB-lite"/>
    </source>
</evidence>
<dbReference type="InterPro" id="IPR001314">
    <property type="entry name" value="Peptidase_S1A"/>
</dbReference>
<dbReference type="AlphaFoldDB" id="A0AAV7Y454"/>
<feature type="domain" description="Peptidase S1" evidence="7">
    <location>
        <begin position="1"/>
        <end position="221"/>
    </location>
</feature>
<dbReference type="InterPro" id="IPR018114">
    <property type="entry name" value="TRYPSIN_HIS"/>
</dbReference>
<gene>
    <name evidence="8" type="ORF">ONE63_000063</name>
</gene>
<accession>A0AAV7Y454</accession>
<dbReference type="GO" id="GO:0004252">
    <property type="term" value="F:serine-type endopeptidase activity"/>
    <property type="evidence" value="ECO:0007669"/>
    <property type="project" value="InterPro"/>
</dbReference>
<evidence type="ECO:0000313" key="8">
    <source>
        <dbReference type="EMBL" id="KAJ1531382.1"/>
    </source>
</evidence>
<dbReference type="SMART" id="SM00020">
    <property type="entry name" value="Tryp_SPc"/>
    <property type="match status" value="1"/>
</dbReference>
<evidence type="ECO:0000256" key="2">
    <source>
        <dbReference type="ARBA" id="ARBA00022525"/>
    </source>
</evidence>
<keyword evidence="3" id="KW-0732">Signal</keyword>
<dbReference type="PROSITE" id="PS50240">
    <property type="entry name" value="TRYPSIN_DOM"/>
    <property type="match status" value="1"/>
</dbReference>
<dbReference type="SUPFAM" id="SSF50494">
    <property type="entry name" value="Trypsin-like serine proteases"/>
    <property type="match status" value="2"/>
</dbReference>
<dbReference type="Gene3D" id="2.40.10.10">
    <property type="entry name" value="Trypsin-like serine proteases"/>
    <property type="match status" value="2"/>
</dbReference>
<keyword evidence="9" id="KW-1185">Reference proteome</keyword>